<feature type="compositionally biased region" description="Basic residues" evidence="1">
    <location>
        <begin position="51"/>
        <end position="71"/>
    </location>
</feature>
<comment type="caution">
    <text evidence="2">The sequence shown here is derived from an EMBL/GenBank/DDBJ whole genome shotgun (WGS) entry which is preliminary data.</text>
</comment>
<accession>A0AAD4JKL2</accession>
<organism evidence="2 3">
    <name type="scientific">Perilla frutescens var. hirtella</name>
    <name type="common">Perilla citriodora</name>
    <name type="synonym">Perilla setoyensis</name>
    <dbReference type="NCBI Taxonomy" id="608512"/>
    <lineage>
        <taxon>Eukaryota</taxon>
        <taxon>Viridiplantae</taxon>
        <taxon>Streptophyta</taxon>
        <taxon>Embryophyta</taxon>
        <taxon>Tracheophyta</taxon>
        <taxon>Spermatophyta</taxon>
        <taxon>Magnoliopsida</taxon>
        <taxon>eudicotyledons</taxon>
        <taxon>Gunneridae</taxon>
        <taxon>Pentapetalae</taxon>
        <taxon>asterids</taxon>
        <taxon>lamiids</taxon>
        <taxon>Lamiales</taxon>
        <taxon>Lamiaceae</taxon>
        <taxon>Nepetoideae</taxon>
        <taxon>Elsholtzieae</taxon>
        <taxon>Perilla</taxon>
    </lineage>
</organism>
<reference evidence="2 3" key="1">
    <citation type="journal article" date="2021" name="Nat. Commun.">
        <title>Incipient diploidization of the medicinal plant Perilla within 10,000 years.</title>
        <authorList>
            <person name="Zhang Y."/>
            <person name="Shen Q."/>
            <person name="Leng L."/>
            <person name="Zhang D."/>
            <person name="Chen S."/>
            <person name="Shi Y."/>
            <person name="Ning Z."/>
            <person name="Chen S."/>
        </authorList>
    </citation>
    <scope>NUCLEOTIDE SEQUENCE [LARGE SCALE GENOMIC DNA]</scope>
    <source>
        <strain evidence="3">cv. PC099</strain>
    </source>
</reference>
<keyword evidence="3" id="KW-1185">Reference proteome</keyword>
<proteinExistence type="predicted"/>
<dbReference type="Proteomes" id="UP001190926">
    <property type="component" value="Unassembled WGS sequence"/>
</dbReference>
<name>A0AAD4JKL2_PERFH</name>
<dbReference type="PANTHER" id="PTHR36385">
    <property type="entry name" value="OS07G0562900 PROTEIN"/>
    <property type="match status" value="1"/>
</dbReference>
<dbReference type="AlphaFoldDB" id="A0AAD4JKL2"/>
<sequence>MAKNRNKKKNGSNAMAVDSTAAAHTPTEEPQAMDESETVAASVSVGGGALRKVKGGRTMKRSKNVRKKKAVAKALSRSEKSDEKVSKTESKILRTKFAKNLYQ</sequence>
<dbReference type="PANTHER" id="PTHR36385:SF1">
    <property type="entry name" value="OS07G0562900 PROTEIN"/>
    <property type="match status" value="1"/>
</dbReference>
<feature type="region of interest" description="Disordered" evidence="1">
    <location>
        <begin position="1"/>
        <end position="89"/>
    </location>
</feature>
<evidence type="ECO:0000313" key="3">
    <source>
        <dbReference type="Proteomes" id="UP001190926"/>
    </source>
</evidence>
<protein>
    <submittedName>
        <fullName evidence="2">Uncharacterized protein</fullName>
    </submittedName>
</protein>
<evidence type="ECO:0000313" key="2">
    <source>
        <dbReference type="EMBL" id="KAH6834813.1"/>
    </source>
</evidence>
<feature type="compositionally biased region" description="Basic and acidic residues" evidence="1">
    <location>
        <begin position="76"/>
        <end position="89"/>
    </location>
</feature>
<dbReference type="EMBL" id="SDAM02000043">
    <property type="protein sequence ID" value="KAH6834813.1"/>
    <property type="molecule type" value="Genomic_DNA"/>
</dbReference>
<evidence type="ECO:0000256" key="1">
    <source>
        <dbReference type="SAM" id="MobiDB-lite"/>
    </source>
</evidence>
<feature type="compositionally biased region" description="Basic residues" evidence="1">
    <location>
        <begin position="1"/>
        <end position="10"/>
    </location>
</feature>
<gene>
    <name evidence="2" type="ORF">C2S53_000898</name>
</gene>